<evidence type="ECO:0000313" key="2">
    <source>
        <dbReference type="EMBL" id="OGE80234.1"/>
    </source>
</evidence>
<feature type="transmembrane region" description="Helical" evidence="1">
    <location>
        <begin position="98"/>
        <end position="124"/>
    </location>
</feature>
<dbReference type="EMBL" id="MFEI01000037">
    <property type="protein sequence ID" value="OGE80234.1"/>
    <property type="molecule type" value="Genomic_DNA"/>
</dbReference>
<sequence>MLPTGHFAAGYLTTRLTIAGLIATFPQASDPRFWAIGLIASVIPDLDEFVVFYKVGRLTGDNKVPHRKFISHSPLLHLAIGAIAFLIANILGSQDWQLYSVLYVVGIWTHFVFDSFGYGIMWLWPFTPRLFSLRAREQDFQIKETKFFAYWLEFLKIYSKDLVFWLELIVIAVALVVFLNF</sequence>
<keyword evidence="1" id="KW-1133">Transmembrane helix</keyword>
<name>A0A1F5NRR3_9BACT</name>
<gene>
    <name evidence="2" type="ORF">A2826_03145</name>
</gene>
<feature type="transmembrane region" description="Helical" evidence="1">
    <location>
        <begin position="162"/>
        <end position="179"/>
    </location>
</feature>
<organism evidence="2 3">
    <name type="scientific">Candidatus Doudnabacteria bacterium RIFCSPHIGHO2_01_FULL_43_23</name>
    <dbReference type="NCBI Taxonomy" id="1817822"/>
    <lineage>
        <taxon>Bacteria</taxon>
        <taxon>Candidatus Doudnaibacteriota</taxon>
    </lineage>
</organism>
<feature type="transmembrane region" description="Helical" evidence="1">
    <location>
        <begin position="33"/>
        <end position="53"/>
    </location>
</feature>
<evidence type="ECO:0000313" key="3">
    <source>
        <dbReference type="Proteomes" id="UP000177912"/>
    </source>
</evidence>
<protein>
    <recommendedName>
        <fullName evidence="4">Metal-dependent hydrolase</fullName>
    </recommendedName>
</protein>
<dbReference type="Pfam" id="PF04307">
    <property type="entry name" value="YdjM"/>
    <property type="match status" value="1"/>
</dbReference>
<evidence type="ECO:0008006" key="4">
    <source>
        <dbReference type="Google" id="ProtNLM"/>
    </source>
</evidence>
<keyword evidence="1" id="KW-0812">Transmembrane</keyword>
<dbReference type="AlphaFoldDB" id="A0A1F5NRR3"/>
<evidence type="ECO:0000256" key="1">
    <source>
        <dbReference type="SAM" id="Phobius"/>
    </source>
</evidence>
<keyword evidence="1" id="KW-0472">Membrane</keyword>
<dbReference type="Proteomes" id="UP000177912">
    <property type="component" value="Unassembled WGS sequence"/>
</dbReference>
<reference evidence="2 3" key="1">
    <citation type="journal article" date="2016" name="Nat. Commun.">
        <title>Thousands of microbial genomes shed light on interconnected biogeochemical processes in an aquifer system.</title>
        <authorList>
            <person name="Anantharaman K."/>
            <person name="Brown C.T."/>
            <person name="Hug L.A."/>
            <person name="Sharon I."/>
            <person name="Castelle C.J."/>
            <person name="Probst A.J."/>
            <person name="Thomas B.C."/>
            <person name="Singh A."/>
            <person name="Wilkins M.J."/>
            <person name="Karaoz U."/>
            <person name="Brodie E.L."/>
            <person name="Williams K.H."/>
            <person name="Hubbard S.S."/>
            <person name="Banfield J.F."/>
        </authorList>
    </citation>
    <scope>NUCLEOTIDE SEQUENCE [LARGE SCALE GENOMIC DNA]</scope>
</reference>
<proteinExistence type="predicted"/>
<accession>A0A1F5NRR3</accession>
<feature type="transmembrane region" description="Helical" evidence="1">
    <location>
        <begin position="74"/>
        <end position="92"/>
    </location>
</feature>
<dbReference type="STRING" id="1817822.A2826_03145"/>
<comment type="caution">
    <text evidence="2">The sequence shown here is derived from an EMBL/GenBank/DDBJ whole genome shotgun (WGS) entry which is preliminary data.</text>
</comment>
<dbReference type="InterPro" id="IPR007404">
    <property type="entry name" value="YdjM-like"/>
</dbReference>